<keyword evidence="5" id="KW-0813">Transport</keyword>
<feature type="transmembrane region" description="Helical" evidence="5">
    <location>
        <begin position="306"/>
        <end position="324"/>
    </location>
</feature>
<name>A0A410FVZ2_BIPS1</name>
<dbReference type="InterPro" id="IPR000515">
    <property type="entry name" value="MetI-like"/>
</dbReference>
<dbReference type="PANTHER" id="PTHR43839">
    <property type="entry name" value="OPPC IN A BINDING PROTEIN-DEPENDENT TRANSPORT SYSTEM"/>
    <property type="match status" value="1"/>
</dbReference>
<reference evidence="8" key="1">
    <citation type="submission" date="2018-12" db="EMBL/GenBank/DDBJ databases">
        <title>Complete genome sequence of an uncultured bacterium of the candidate phylum Bipolaricaulota.</title>
        <authorList>
            <person name="Kadnikov V.V."/>
            <person name="Mardanov A.V."/>
            <person name="Beletsky A.V."/>
            <person name="Frank Y.A."/>
            <person name="Karnachuk O.V."/>
            <person name="Ravin N.V."/>
        </authorList>
    </citation>
    <scope>NUCLEOTIDE SEQUENCE [LARGE SCALE GENOMIC DNA]</scope>
</reference>
<evidence type="ECO:0000256" key="3">
    <source>
        <dbReference type="ARBA" id="ARBA00022989"/>
    </source>
</evidence>
<dbReference type="PANTHER" id="PTHR43839:SF1">
    <property type="entry name" value="OPPC IN A BINDING PROTEIN-DEPENDENT TRANSPORT SYSTEM"/>
    <property type="match status" value="1"/>
</dbReference>
<dbReference type="GO" id="GO:0055085">
    <property type="term" value="P:transmembrane transport"/>
    <property type="evidence" value="ECO:0007669"/>
    <property type="project" value="InterPro"/>
</dbReference>
<feature type="transmembrane region" description="Helical" evidence="5">
    <location>
        <begin position="281"/>
        <end position="300"/>
    </location>
</feature>
<comment type="similarity">
    <text evidence="5">Belongs to the binding-protein-dependent transport system permease family.</text>
</comment>
<gene>
    <name evidence="7" type="ORF">BIP78_1376</name>
</gene>
<protein>
    <recommendedName>
        <fullName evidence="6">ABC transmembrane type-1 domain-containing protein</fullName>
    </recommendedName>
</protein>
<dbReference type="GO" id="GO:0005886">
    <property type="term" value="C:plasma membrane"/>
    <property type="evidence" value="ECO:0007669"/>
    <property type="project" value="UniProtKB-SubCell"/>
</dbReference>
<evidence type="ECO:0000256" key="4">
    <source>
        <dbReference type="ARBA" id="ARBA00023136"/>
    </source>
</evidence>
<dbReference type="InterPro" id="IPR035906">
    <property type="entry name" value="MetI-like_sf"/>
</dbReference>
<dbReference type="Pfam" id="PF00528">
    <property type="entry name" value="BPD_transp_1"/>
    <property type="match status" value="1"/>
</dbReference>
<dbReference type="PROSITE" id="PS50928">
    <property type="entry name" value="ABC_TM1"/>
    <property type="match status" value="1"/>
</dbReference>
<proteinExistence type="inferred from homology"/>
<dbReference type="EMBL" id="CP034928">
    <property type="protein sequence ID" value="QAA77142.1"/>
    <property type="molecule type" value="Genomic_DNA"/>
</dbReference>
<evidence type="ECO:0000259" key="6">
    <source>
        <dbReference type="PROSITE" id="PS50928"/>
    </source>
</evidence>
<accession>A0A410FVZ2</accession>
<feature type="transmembrane region" description="Helical" evidence="5">
    <location>
        <begin position="236"/>
        <end position="269"/>
    </location>
</feature>
<evidence type="ECO:0000313" key="7">
    <source>
        <dbReference type="EMBL" id="QAA77142.1"/>
    </source>
</evidence>
<dbReference type="KEGG" id="bih:BIP78_1376"/>
<feature type="transmembrane region" description="Helical" evidence="5">
    <location>
        <begin position="411"/>
        <end position="436"/>
    </location>
</feature>
<organism evidence="7 8">
    <name type="scientific">Bipolaricaulis sibiricus</name>
    <dbReference type="NCBI Taxonomy" id="2501609"/>
    <lineage>
        <taxon>Bacteria</taxon>
        <taxon>Candidatus Bipolaricaulota</taxon>
        <taxon>Candidatus Bipolaricaulia</taxon>
        <taxon>Candidatus Bipolaricaulales</taxon>
        <taxon>Candidatus Bipolaricaulaceae</taxon>
        <taxon>Candidatus Bipolaricaulis</taxon>
    </lineage>
</organism>
<dbReference type="SUPFAM" id="SSF161098">
    <property type="entry name" value="MetI-like"/>
    <property type="match status" value="1"/>
</dbReference>
<evidence type="ECO:0000256" key="2">
    <source>
        <dbReference type="ARBA" id="ARBA00022692"/>
    </source>
</evidence>
<keyword evidence="4 5" id="KW-0472">Membrane</keyword>
<keyword evidence="2 5" id="KW-0812">Transmembrane</keyword>
<sequence>MLRRLKELRRYPSAVAGLVIILALVLVSVYAFIALPYSEAIRLWRGGPGVWDENPRNAMPVWFDLFTRAKLPRTIIVSTADAGVKTVQPLPDGRNRVQITLPFEYTYDGFPTEVTLFSDAVFEGTTRPRISVQWKTPHAETLTLTANRAVRASDIYYISQDTQLFTRFGTLPEVGLFSDAAVGIPAAQRTPVQGQYAVVVQVDIPEGGDYNAKLVVYGQIHGLAGTDHRRRDITVALLWGTPLALVFGLLAAVGSTMTTFVLAGIGTWFGGKLDFIFQRVTQVNMVIPTLPILIMVGQFYSRSLWLMLGIIIVLSIFSGAMVTYRAMFLQAKEAAYIEAARAYGAGNLRMVFRYLLPRIVPVLLPNFVTVVPSFVFLEASLAVLGLGDPILPTWGKVIHDAQSQSALYKGLYYWVLQPAVLLMVTGFAFAMVGFALDRVFNPRLRTV</sequence>
<comment type="subcellular location">
    <subcellularLocation>
        <location evidence="5">Cell membrane</location>
        <topology evidence="5">Multi-pass membrane protein</topology>
    </subcellularLocation>
    <subcellularLocation>
        <location evidence="1">Membrane</location>
        <topology evidence="1">Multi-pass membrane protein</topology>
    </subcellularLocation>
</comment>
<evidence type="ECO:0000256" key="1">
    <source>
        <dbReference type="ARBA" id="ARBA00004141"/>
    </source>
</evidence>
<dbReference type="Proteomes" id="UP000287233">
    <property type="component" value="Chromosome"/>
</dbReference>
<feature type="transmembrane region" description="Helical" evidence="5">
    <location>
        <begin position="12"/>
        <end position="33"/>
    </location>
</feature>
<dbReference type="AlphaFoldDB" id="A0A410FVZ2"/>
<keyword evidence="3 5" id="KW-1133">Transmembrane helix</keyword>
<evidence type="ECO:0000256" key="5">
    <source>
        <dbReference type="RuleBase" id="RU363032"/>
    </source>
</evidence>
<dbReference type="Gene3D" id="1.10.3720.10">
    <property type="entry name" value="MetI-like"/>
    <property type="match status" value="1"/>
</dbReference>
<feature type="domain" description="ABC transmembrane type-1" evidence="6">
    <location>
        <begin position="241"/>
        <end position="433"/>
    </location>
</feature>
<dbReference type="CDD" id="cd06261">
    <property type="entry name" value="TM_PBP2"/>
    <property type="match status" value="1"/>
</dbReference>
<feature type="transmembrane region" description="Helical" evidence="5">
    <location>
        <begin position="359"/>
        <end position="384"/>
    </location>
</feature>
<evidence type="ECO:0000313" key="8">
    <source>
        <dbReference type="Proteomes" id="UP000287233"/>
    </source>
</evidence>